<feature type="chain" id="PRO_5007881700" evidence="2">
    <location>
        <begin position="17"/>
        <end position="387"/>
    </location>
</feature>
<name>A0A166W845_9AGAM</name>
<keyword evidence="1" id="KW-1133">Transmembrane helix</keyword>
<dbReference type="PANTHER" id="PTHR35043:SF7">
    <property type="entry name" value="TRANSCRIPTION FACTOR DOMAIN-CONTAINING PROTEIN"/>
    <property type="match status" value="1"/>
</dbReference>
<feature type="transmembrane region" description="Helical" evidence="1">
    <location>
        <begin position="326"/>
        <end position="348"/>
    </location>
</feature>
<proteinExistence type="predicted"/>
<evidence type="ECO:0000256" key="2">
    <source>
        <dbReference type="SAM" id="SignalP"/>
    </source>
</evidence>
<dbReference type="AlphaFoldDB" id="A0A166W845"/>
<keyword evidence="1" id="KW-0812">Transmembrane</keyword>
<feature type="transmembrane region" description="Helical" evidence="1">
    <location>
        <begin position="258"/>
        <end position="277"/>
    </location>
</feature>
<dbReference type="PANTHER" id="PTHR35043">
    <property type="entry name" value="TRANSCRIPTION FACTOR DOMAIN-CONTAINING PROTEIN"/>
    <property type="match status" value="1"/>
</dbReference>
<accession>A0A166W845</accession>
<feature type="transmembrane region" description="Helical" evidence="1">
    <location>
        <begin position="360"/>
        <end position="383"/>
    </location>
</feature>
<reference evidence="3 4" key="1">
    <citation type="journal article" date="2016" name="Mol. Biol. Evol.">
        <title>Comparative Genomics of Early-Diverging Mushroom-Forming Fungi Provides Insights into the Origins of Lignocellulose Decay Capabilities.</title>
        <authorList>
            <person name="Nagy L.G."/>
            <person name="Riley R."/>
            <person name="Tritt A."/>
            <person name="Adam C."/>
            <person name="Daum C."/>
            <person name="Floudas D."/>
            <person name="Sun H."/>
            <person name="Yadav J.S."/>
            <person name="Pangilinan J."/>
            <person name="Larsson K.H."/>
            <person name="Matsuura K."/>
            <person name="Barry K."/>
            <person name="Labutti K."/>
            <person name="Kuo R."/>
            <person name="Ohm R.A."/>
            <person name="Bhattacharya S.S."/>
            <person name="Shirouzu T."/>
            <person name="Yoshinaga Y."/>
            <person name="Martin F.M."/>
            <person name="Grigoriev I.V."/>
            <person name="Hibbett D.S."/>
        </authorList>
    </citation>
    <scope>NUCLEOTIDE SEQUENCE [LARGE SCALE GENOMIC DNA]</scope>
    <source>
        <strain evidence="3 4">CBS 109695</strain>
    </source>
</reference>
<evidence type="ECO:0000256" key="1">
    <source>
        <dbReference type="SAM" id="Phobius"/>
    </source>
</evidence>
<keyword evidence="1" id="KW-0472">Membrane</keyword>
<evidence type="ECO:0000313" key="3">
    <source>
        <dbReference type="EMBL" id="KZP33481.1"/>
    </source>
</evidence>
<dbReference type="EMBL" id="KV417482">
    <property type="protein sequence ID" value="KZP33481.1"/>
    <property type="molecule type" value="Genomic_DNA"/>
</dbReference>
<dbReference type="Proteomes" id="UP000076532">
    <property type="component" value="Unassembled WGS sequence"/>
</dbReference>
<dbReference type="OrthoDB" id="9451547at2759"/>
<evidence type="ECO:0000313" key="4">
    <source>
        <dbReference type="Proteomes" id="UP000076532"/>
    </source>
</evidence>
<keyword evidence="2" id="KW-0732">Signal</keyword>
<protein>
    <submittedName>
        <fullName evidence="3">Uncharacterized protein</fullName>
    </submittedName>
</protein>
<organism evidence="3 4">
    <name type="scientific">Athelia psychrophila</name>
    <dbReference type="NCBI Taxonomy" id="1759441"/>
    <lineage>
        <taxon>Eukaryota</taxon>
        <taxon>Fungi</taxon>
        <taxon>Dikarya</taxon>
        <taxon>Basidiomycota</taxon>
        <taxon>Agaricomycotina</taxon>
        <taxon>Agaricomycetes</taxon>
        <taxon>Agaricomycetidae</taxon>
        <taxon>Atheliales</taxon>
        <taxon>Atheliaceae</taxon>
        <taxon>Athelia</taxon>
    </lineage>
</organism>
<keyword evidence="4" id="KW-1185">Reference proteome</keyword>
<feature type="signal peptide" evidence="2">
    <location>
        <begin position="1"/>
        <end position="16"/>
    </location>
</feature>
<gene>
    <name evidence="3" type="ORF">FIBSPDRAFT_924477</name>
</gene>
<sequence>MIFILLFLHYLATLHADALPTPTADFSVLAGFVNISPSCRYLGPCRELSSIIWSCLTTIFACIWFAQHPNVPPPSWSRLHKLGYAAMDTFIIMIVPDIMLARAIREFISAGAVAKKLNVIERERKIVLEESDDEIVDMQMGEGDGDGEGGDTATLVSVLPMYGGNNPQLAPPEKRRKRKGSSLAWGGYIYTARMNPFDLTIEDFTYLADHDVFPMPRPDDIDDRSKRSWISKGLAIMQTVSFTTQCVARLAVRLPITELELTALAYTMVTVLAYFIWWKKPVNIRRPVRVLSPCPVVNGEAPKSTIQYMISALATKREFADTSVRLLIVAVTTAMGSAFGAIHCIYWWTSSTYWHDQNRWYNHVAFLITILPVAMITSSLAHWGGYL</sequence>